<dbReference type="EMBL" id="RSCK01000036">
    <property type="protein sequence ID" value="RUT10825.1"/>
    <property type="molecule type" value="Genomic_DNA"/>
</dbReference>
<dbReference type="AlphaFoldDB" id="A0AB37UGW9"/>
<dbReference type="InterPro" id="IPR005625">
    <property type="entry name" value="PepSY-ass_TM"/>
</dbReference>
<proteinExistence type="predicted"/>
<keyword evidence="2" id="KW-1185">Reference proteome</keyword>
<protein>
    <submittedName>
        <fullName evidence="1">Uncharacterized protein</fullName>
    </submittedName>
</protein>
<dbReference type="Pfam" id="PF03929">
    <property type="entry name" value="PepSY_TM"/>
    <property type="match status" value="1"/>
</dbReference>
<accession>A0AB37UGW9</accession>
<sequence length="139" mass="15443">MLIIVGLTGGLLVFQHEISDFILHQQIGKITPQGQQLPIATILERVQTHYAQQPDIILQRVFLPATPGEPINIFIKSKTDEWATAYVHPYTGAVLGDSLSGQDIWQQFLMKVYELHYALLAGDFGIKLVGVVGLLRGYS</sequence>
<evidence type="ECO:0000313" key="2">
    <source>
        <dbReference type="Proteomes" id="UP000282574"/>
    </source>
</evidence>
<dbReference type="PANTHER" id="PTHR34219">
    <property type="entry name" value="IRON-REGULATED INNER MEMBRANE PROTEIN-RELATED"/>
    <property type="match status" value="1"/>
</dbReference>
<dbReference type="RefSeq" id="WP_158631823.1">
    <property type="nucleotide sequence ID" value="NZ_JAVKZF010000001.1"/>
</dbReference>
<comment type="caution">
    <text evidence="1">The sequence shown here is derived from an EMBL/GenBank/DDBJ whole genome shotgun (WGS) entry which is preliminary data.</text>
</comment>
<dbReference type="Proteomes" id="UP000282574">
    <property type="component" value="Unassembled WGS sequence"/>
</dbReference>
<gene>
    <name evidence="1" type="ORF">DSM107010_39430</name>
</gene>
<reference evidence="1 2" key="1">
    <citation type="journal article" date="2019" name="Genome Biol. Evol.">
        <title>Day and night: Metabolic profiles and evolutionary relationships of six axenic non-marine cyanobacteria.</title>
        <authorList>
            <person name="Will S.E."/>
            <person name="Henke P."/>
            <person name="Boedeker C."/>
            <person name="Huang S."/>
            <person name="Brinkmann H."/>
            <person name="Rohde M."/>
            <person name="Jarek M."/>
            <person name="Friedl T."/>
            <person name="Seufert S."/>
            <person name="Schumacher M."/>
            <person name="Overmann J."/>
            <person name="Neumann-Schaal M."/>
            <person name="Petersen J."/>
        </authorList>
    </citation>
    <scope>NUCLEOTIDE SEQUENCE [LARGE SCALE GENOMIC DNA]</scope>
    <source>
        <strain evidence="1 2">SAG 39.79</strain>
    </source>
</reference>
<evidence type="ECO:0000313" key="1">
    <source>
        <dbReference type="EMBL" id="RUT10825.1"/>
    </source>
</evidence>
<organism evidence="1 2">
    <name type="scientific">Chroococcidiopsis cubana SAG 39.79</name>
    <dbReference type="NCBI Taxonomy" id="388085"/>
    <lineage>
        <taxon>Bacteria</taxon>
        <taxon>Bacillati</taxon>
        <taxon>Cyanobacteriota</taxon>
        <taxon>Cyanophyceae</taxon>
        <taxon>Chroococcidiopsidales</taxon>
        <taxon>Chroococcidiopsidaceae</taxon>
        <taxon>Chroococcidiopsis</taxon>
    </lineage>
</organism>
<name>A0AB37UGW9_9CYAN</name>